<name>A0AC55DDD0_ECHTE</name>
<sequence length="158" mass="17783">MAPKGKVGTRGKKQIFEENKETLKFYLRIILGANAIYCLVTLVFFYSSASFWAWMVLGFSLAVYGASYHSMSSMARAAFSEDGALVDGGMDLNMEQGMAEHLKDVILLTAIVQAPGRALYLLWVNVLGPWFTADSGTPAPEHNEKRQRRQERRQMKRL</sequence>
<reference evidence="2" key="1">
    <citation type="submission" date="2025-08" db="UniProtKB">
        <authorList>
            <consortium name="RefSeq"/>
        </authorList>
    </citation>
    <scope>IDENTIFICATION</scope>
</reference>
<evidence type="ECO:0000313" key="1">
    <source>
        <dbReference type="Proteomes" id="UP000694863"/>
    </source>
</evidence>
<proteinExistence type="predicted"/>
<keyword evidence="1" id="KW-1185">Reference proteome</keyword>
<dbReference type="Proteomes" id="UP000694863">
    <property type="component" value="Unplaced"/>
</dbReference>
<organism evidence="1 2">
    <name type="scientific">Echinops telfairi</name>
    <name type="common">Lesser hedgehog tenrec</name>
    <dbReference type="NCBI Taxonomy" id="9371"/>
    <lineage>
        <taxon>Eukaryota</taxon>
        <taxon>Metazoa</taxon>
        <taxon>Chordata</taxon>
        <taxon>Craniata</taxon>
        <taxon>Vertebrata</taxon>
        <taxon>Euteleostomi</taxon>
        <taxon>Mammalia</taxon>
        <taxon>Eutheria</taxon>
        <taxon>Afrotheria</taxon>
        <taxon>Tenrecidae</taxon>
        <taxon>Tenrecinae</taxon>
        <taxon>Echinops</taxon>
    </lineage>
</organism>
<keyword evidence="2" id="KW-0812">Transmembrane</keyword>
<dbReference type="RefSeq" id="XP_045149750.1">
    <property type="nucleotide sequence ID" value="XM_045293815.1"/>
</dbReference>
<gene>
    <name evidence="2" type="primary">TMEM208</name>
</gene>
<keyword evidence="2" id="KW-0472">Membrane</keyword>
<protein>
    <submittedName>
        <fullName evidence="2">Transmembrane protein 208 isoform X2</fullName>
    </submittedName>
</protein>
<accession>A0AC55DDD0</accession>
<evidence type="ECO:0000313" key="2">
    <source>
        <dbReference type="RefSeq" id="XP_045149750.1"/>
    </source>
</evidence>